<dbReference type="RefSeq" id="XP_060293421.1">
    <property type="nucleotide sequence ID" value="XM_060438330.1"/>
</dbReference>
<comment type="caution">
    <text evidence="2">The sequence shown here is derived from an EMBL/GenBank/DDBJ whole genome shotgun (WGS) entry which is preliminary data.</text>
</comment>
<proteinExistence type="predicted"/>
<gene>
    <name evidence="2" type="ORF">B0T26DRAFT_652032</name>
</gene>
<feature type="compositionally biased region" description="Polar residues" evidence="1">
    <location>
        <begin position="1"/>
        <end position="10"/>
    </location>
</feature>
<evidence type="ECO:0000256" key="1">
    <source>
        <dbReference type="SAM" id="MobiDB-lite"/>
    </source>
</evidence>
<dbReference type="Proteomes" id="UP001172101">
    <property type="component" value="Unassembled WGS sequence"/>
</dbReference>
<evidence type="ECO:0000313" key="2">
    <source>
        <dbReference type="EMBL" id="KAK0710117.1"/>
    </source>
</evidence>
<dbReference type="GeneID" id="85321600"/>
<evidence type="ECO:0000313" key="3">
    <source>
        <dbReference type="Proteomes" id="UP001172101"/>
    </source>
</evidence>
<feature type="region of interest" description="Disordered" evidence="1">
    <location>
        <begin position="1"/>
        <end position="30"/>
    </location>
</feature>
<sequence length="123" mass="13706">MSAAGQSNVDCPNMYEDDDQRSFKRSEVDKLSRHSGVNVKGYMGSAQASEVNRLYDEEISRKQAEAMKKDPTLAASFPLYSCRCATLNGNRPAKGAIIDKELMEEEAAMLRKKQNKYGMSGMK</sequence>
<feature type="compositionally biased region" description="Basic and acidic residues" evidence="1">
    <location>
        <begin position="20"/>
        <end position="30"/>
    </location>
</feature>
<dbReference type="EMBL" id="JAUIRO010000006">
    <property type="protein sequence ID" value="KAK0710117.1"/>
    <property type="molecule type" value="Genomic_DNA"/>
</dbReference>
<keyword evidence="3" id="KW-1185">Reference proteome</keyword>
<dbReference type="PANTHER" id="PTHR39475">
    <property type="entry name" value="CONIDIATION-SPECIFIC PROTEIN 6"/>
    <property type="match status" value="1"/>
</dbReference>
<name>A0AA40A6A6_9PEZI</name>
<organism evidence="2 3">
    <name type="scientific">Lasiosphaeria miniovina</name>
    <dbReference type="NCBI Taxonomy" id="1954250"/>
    <lineage>
        <taxon>Eukaryota</taxon>
        <taxon>Fungi</taxon>
        <taxon>Dikarya</taxon>
        <taxon>Ascomycota</taxon>
        <taxon>Pezizomycotina</taxon>
        <taxon>Sordariomycetes</taxon>
        <taxon>Sordariomycetidae</taxon>
        <taxon>Sordariales</taxon>
        <taxon>Lasiosphaeriaceae</taxon>
        <taxon>Lasiosphaeria</taxon>
    </lineage>
</organism>
<dbReference type="PANTHER" id="PTHR39475:SF1">
    <property type="entry name" value="CONIDIATION-SPECIFIC PROTEIN 6"/>
    <property type="match status" value="1"/>
</dbReference>
<accession>A0AA40A6A6</accession>
<dbReference type="AlphaFoldDB" id="A0AA40A6A6"/>
<reference evidence="2" key="1">
    <citation type="submission" date="2023-06" db="EMBL/GenBank/DDBJ databases">
        <title>Genome-scale phylogeny and comparative genomics of the fungal order Sordariales.</title>
        <authorList>
            <consortium name="Lawrence Berkeley National Laboratory"/>
            <person name="Hensen N."/>
            <person name="Bonometti L."/>
            <person name="Westerberg I."/>
            <person name="Brannstrom I.O."/>
            <person name="Guillou S."/>
            <person name="Cros-Aarteil S."/>
            <person name="Calhoun S."/>
            <person name="Haridas S."/>
            <person name="Kuo A."/>
            <person name="Mondo S."/>
            <person name="Pangilinan J."/>
            <person name="Riley R."/>
            <person name="LaButti K."/>
            <person name="Andreopoulos B."/>
            <person name="Lipzen A."/>
            <person name="Chen C."/>
            <person name="Yanf M."/>
            <person name="Daum C."/>
            <person name="Ng V."/>
            <person name="Clum A."/>
            <person name="Steindorff A."/>
            <person name="Ohm R."/>
            <person name="Martin F."/>
            <person name="Silar P."/>
            <person name="Natvig D."/>
            <person name="Lalanne C."/>
            <person name="Gautier V."/>
            <person name="Ament-velasquez S.L."/>
            <person name="Kruys A."/>
            <person name="Hutchinson M.I."/>
            <person name="Powell A.J."/>
            <person name="Barry K."/>
            <person name="Miller A.N."/>
            <person name="Grigoriev I.V."/>
            <person name="Debuchy R."/>
            <person name="Gladieux P."/>
            <person name="Thoren M.H."/>
            <person name="Johannesson H."/>
        </authorList>
    </citation>
    <scope>NUCLEOTIDE SEQUENCE</scope>
    <source>
        <strain evidence="2">SMH2392-1A</strain>
    </source>
</reference>
<protein>
    <submittedName>
        <fullName evidence="2">Uncharacterized protein</fullName>
    </submittedName>
</protein>